<dbReference type="Proteomes" id="UP000193986">
    <property type="component" value="Unassembled WGS sequence"/>
</dbReference>
<name>A0A1Y2AJ95_9TREE</name>
<gene>
    <name evidence="2" type="ORF">BCR39DRAFT_591257</name>
</gene>
<protein>
    <submittedName>
        <fullName evidence="2">Uncharacterized protein</fullName>
    </submittedName>
</protein>
<feature type="region of interest" description="Disordered" evidence="1">
    <location>
        <begin position="165"/>
        <end position="197"/>
    </location>
</feature>
<feature type="compositionally biased region" description="Polar residues" evidence="1">
    <location>
        <begin position="1"/>
        <end position="60"/>
    </location>
</feature>
<reference evidence="2 3" key="1">
    <citation type="submission" date="2016-07" db="EMBL/GenBank/DDBJ databases">
        <title>Pervasive Adenine N6-methylation of Active Genes in Fungi.</title>
        <authorList>
            <consortium name="DOE Joint Genome Institute"/>
            <person name="Mondo S.J."/>
            <person name="Dannebaum R.O."/>
            <person name="Kuo R.C."/>
            <person name="Labutti K."/>
            <person name="Haridas S."/>
            <person name="Kuo A."/>
            <person name="Salamov A."/>
            <person name="Ahrendt S.R."/>
            <person name="Lipzen A."/>
            <person name="Sullivan W."/>
            <person name="Andreopoulos W.B."/>
            <person name="Clum A."/>
            <person name="Lindquist E."/>
            <person name="Daum C."/>
            <person name="Ramamoorthy G.K."/>
            <person name="Gryganskyi A."/>
            <person name="Culley D."/>
            <person name="Magnuson J.K."/>
            <person name="James T.Y."/>
            <person name="O'Malley M.A."/>
            <person name="Stajich J.E."/>
            <person name="Spatafora J.W."/>
            <person name="Visel A."/>
            <person name="Grigoriev I.V."/>
        </authorList>
    </citation>
    <scope>NUCLEOTIDE SEQUENCE [LARGE SCALE GENOMIC DNA]</scope>
    <source>
        <strain evidence="2 3">68-887.2</strain>
    </source>
</reference>
<feature type="compositionally biased region" description="Polar residues" evidence="1">
    <location>
        <begin position="67"/>
        <end position="84"/>
    </location>
</feature>
<dbReference type="InParanoid" id="A0A1Y2AJ95"/>
<evidence type="ECO:0000313" key="3">
    <source>
        <dbReference type="Proteomes" id="UP000193986"/>
    </source>
</evidence>
<evidence type="ECO:0000256" key="1">
    <source>
        <dbReference type="SAM" id="MobiDB-lite"/>
    </source>
</evidence>
<dbReference type="EMBL" id="MCFC01000091">
    <property type="protein sequence ID" value="ORY22562.1"/>
    <property type="molecule type" value="Genomic_DNA"/>
</dbReference>
<proteinExistence type="predicted"/>
<keyword evidence="3" id="KW-1185">Reference proteome</keyword>
<evidence type="ECO:0000313" key="2">
    <source>
        <dbReference type="EMBL" id="ORY22562.1"/>
    </source>
</evidence>
<comment type="caution">
    <text evidence="2">The sequence shown here is derived from an EMBL/GenBank/DDBJ whole genome shotgun (WGS) entry which is preliminary data.</text>
</comment>
<organism evidence="2 3">
    <name type="scientific">Naematelia encephala</name>
    <dbReference type="NCBI Taxonomy" id="71784"/>
    <lineage>
        <taxon>Eukaryota</taxon>
        <taxon>Fungi</taxon>
        <taxon>Dikarya</taxon>
        <taxon>Basidiomycota</taxon>
        <taxon>Agaricomycotina</taxon>
        <taxon>Tremellomycetes</taxon>
        <taxon>Tremellales</taxon>
        <taxon>Naemateliaceae</taxon>
        <taxon>Naematelia</taxon>
    </lineage>
</organism>
<feature type="region of interest" description="Disordered" evidence="1">
    <location>
        <begin position="1"/>
        <end position="84"/>
    </location>
</feature>
<accession>A0A1Y2AJ95</accession>
<sequence>MSRAPSNNNSFRRSTRHTSGGSAIRSSHGYTDNRSRVQPTDNSSQASTDVTNTQNASTDRTYVGVSIFTSPQRTTGDSTFRPPMTTSSIARYRERIGTVVETLRRWSVSQDHSRQIPVDDVVIRAQSLYTELQQFRLPPNVEDFTIGEAYESRITEIEEQVHQYVTTRSYESEPSQQLQSGEGDRRESPEEMFPMDD</sequence>
<feature type="compositionally biased region" description="Polar residues" evidence="1">
    <location>
        <begin position="165"/>
        <end position="180"/>
    </location>
</feature>
<dbReference type="AlphaFoldDB" id="A0A1Y2AJ95"/>